<reference evidence="5 6" key="1">
    <citation type="submission" date="2020-07" db="EMBL/GenBank/DDBJ databases">
        <title>Huge and variable diversity of episymbiotic CPR bacteria and DPANN archaea in groundwater ecosystems.</title>
        <authorList>
            <person name="He C.Y."/>
            <person name="Keren R."/>
            <person name="Whittaker M."/>
            <person name="Farag I.F."/>
            <person name="Doudna J."/>
            <person name="Cate J.H.D."/>
            <person name="Banfield J.F."/>
        </authorList>
    </citation>
    <scope>NUCLEOTIDE SEQUENCE [LARGE SCALE GENOMIC DNA]</scope>
    <source>
        <strain evidence="5">NC_groundwater_70_Ag_B-0.1um_54_66</strain>
    </source>
</reference>
<evidence type="ECO:0000259" key="4">
    <source>
        <dbReference type="PROSITE" id="PS50987"/>
    </source>
</evidence>
<dbReference type="Pfam" id="PF01022">
    <property type="entry name" value="HTH_5"/>
    <property type="match status" value="1"/>
</dbReference>
<sequence>MMKNADKACDLLKSLAHPHRLGIVCRLIDGKASVGELAEFVGLRDSTVSQHLSLLRKDGIVTTRREGQIIWYSIKDDSARRLVELLHSIYCKNRKEGK</sequence>
<dbReference type="SMART" id="SM00418">
    <property type="entry name" value="HTH_ARSR"/>
    <property type="match status" value="1"/>
</dbReference>
<dbReference type="InterPro" id="IPR011991">
    <property type="entry name" value="ArsR-like_HTH"/>
</dbReference>
<proteinExistence type="predicted"/>
<dbReference type="EMBL" id="CP066681">
    <property type="protein sequence ID" value="QQG37350.1"/>
    <property type="molecule type" value="Genomic_DNA"/>
</dbReference>
<dbReference type="GO" id="GO:0003677">
    <property type="term" value="F:DNA binding"/>
    <property type="evidence" value="ECO:0007669"/>
    <property type="project" value="UniProtKB-KW"/>
</dbReference>
<dbReference type="SUPFAM" id="SSF46785">
    <property type="entry name" value="Winged helix' DNA-binding domain"/>
    <property type="match status" value="1"/>
</dbReference>
<dbReference type="InterPro" id="IPR051011">
    <property type="entry name" value="Metal_resp_trans_reg"/>
</dbReference>
<keyword evidence="2" id="KW-0238">DNA-binding</keyword>
<gene>
    <name evidence="5" type="ORF">HYS17_02410</name>
</gene>
<dbReference type="CDD" id="cd00090">
    <property type="entry name" value="HTH_ARSR"/>
    <property type="match status" value="1"/>
</dbReference>
<dbReference type="InterPro" id="IPR036388">
    <property type="entry name" value="WH-like_DNA-bd_sf"/>
</dbReference>
<dbReference type="Proteomes" id="UP000595362">
    <property type="component" value="Chromosome"/>
</dbReference>
<organism evidence="5 6">
    <name type="scientific">Micavibrio aeruginosavorus</name>
    <dbReference type="NCBI Taxonomy" id="349221"/>
    <lineage>
        <taxon>Bacteria</taxon>
        <taxon>Pseudomonadati</taxon>
        <taxon>Bdellovibrionota</taxon>
        <taxon>Bdellovibrionia</taxon>
        <taxon>Bdellovibrionales</taxon>
        <taxon>Pseudobdellovibrionaceae</taxon>
        <taxon>Micavibrio</taxon>
    </lineage>
</organism>
<dbReference type="AlphaFoldDB" id="A0A7T5R4K5"/>
<dbReference type="InterPro" id="IPR001845">
    <property type="entry name" value="HTH_ArsR_DNA-bd_dom"/>
</dbReference>
<accession>A0A7T5R4K5</accession>
<evidence type="ECO:0000256" key="2">
    <source>
        <dbReference type="ARBA" id="ARBA00023125"/>
    </source>
</evidence>
<dbReference type="GO" id="GO:0003700">
    <property type="term" value="F:DNA-binding transcription factor activity"/>
    <property type="evidence" value="ECO:0007669"/>
    <property type="project" value="InterPro"/>
</dbReference>
<evidence type="ECO:0000313" key="5">
    <source>
        <dbReference type="EMBL" id="QQG37350.1"/>
    </source>
</evidence>
<evidence type="ECO:0000256" key="1">
    <source>
        <dbReference type="ARBA" id="ARBA00023015"/>
    </source>
</evidence>
<dbReference type="PROSITE" id="PS50987">
    <property type="entry name" value="HTH_ARSR_2"/>
    <property type="match status" value="1"/>
</dbReference>
<dbReference type="Gene3D" id="1.10.10.10">
    <property type="entry name" value="Winged helix-like DNA-binding domain superfamily/Winged helix DNA-binding domain"/>
    <property type="match status" value="1"/>
</dbReference>
<evidence type="ECO:0000313" key="6">
    <source>
        <dbReference type="Proteomes" id="UP000595362"/>
    </source>
</evidence>
<feature type="domain" description="HTH arsR-type" evidence="4">
    <location>
        <begin position="1"/>
        <end position="94"/>
    </location>
</feature>
<keyword evidence="3" id="KW-0804">Transcription</keyword>
<protein>
    <submittedName>
        <fullName evidence="5">Winged helix-turn-helix transcriptional regulator</fullName>
    </submittedName>
</protein>
<keyword evidence="1" id="KW-0805">Transcription regulation</keyword>
<name>A0A7T5R4K5_9BACT</name>
<dbReference type="InterPro" id="IPR036390">
    <property type="entry name" value="WH_DNA-bd_sf"/>
</dbReference>
<evidence type="ECO:0000256" key="3">
    <source>
        <dbReference type="ARBA" id="ARBA00023163"/>
    </source>
</evidence>
<dbReference type="PANTHER" id="PTHR43132">
    <property type="entry name" value="ARSENICAL RESISTANCE OPERON REPRESSOR ARSR-RELATED"/>
    <property type="match status" value="1"/>
</dbReference>
<dbReference type="PRINTS" id="PR00778">
    <property type="entry name" value="HTHARSR"/>
</dbReference>
<dbReference type="NCBIfam" id="NF033788">
    <property type="entry name" value="HTH_metalloreg"/>
    <property type="match status" value="1"/>
</dbReference>
<dbReference type="PANTHER" id="PTHR43132:SF2">
    <property type="entry name" value="ARSENICAL RESISTANCE OPERON REPRESSOR ARSR-RELATED"/>
    <property type="match status" value="1"/>
</dbReference>